<keyword evidence="1" id="KW-0732">Signal</keyword>
<accession>A0A4C1U850</accession>
<sequence length="212" mass="24173">MHLHLLLLVLRYHHLQTGADLMWARSLFSLEDYFYRRADATFGALASFYNRRRRPSASKITSADAHSNDVPEIEVLLLEHIIRKGQSIISISVLGALKSSTDSLPTTMHDIRVMCNSKADVAMPSAKIKPVKSKITLFRSVPLSRVLECRAPQVYECVWYRAMFTVRRQLSYLRLSRVLTTAYCTVCTPSPRPVSAPRVHSRRITLLILITF</sequence>
<dbReference type="AlphaFoldDB" id="A0A4C1U850"/>
<organism evidence="2 3">
    <name type="scientific">Eumeta variegata</name>
    <name type="common">Bagworm moth</name>
    <name type="synonym">Eumeta japonica</name>
    <dbReference type="NCBI Taxonomy" id="151549"/>
    <lineage>
        <taxon>Eukaryota</taxon>
        <taxon>Metazoa</taxon>
        <taxon>Ecdysozoa</taxon>
        <taxon>Arthropoda</taxon>
        <taxon>Hexapoda</taxon>
        <taxon>Insecta</taxon>
        <taxon>Pterygota</taxon>
        <taxon>Neoptera</taxon>
        <taxon>Endopterygota</taxon>
        <taxon>Lepidoptera</taxon>
        <taxon>Glossata</taxon>
        <taxon>Ditrysia</taxon>
        <taxon>Tineoidea</taxon>
        <taxon>Psychidae</taxon>
        <taxon>Oiketicinae</taxon>
        <taxon>Eumeta</taxon>
    </lineage>
</organism>
<reference evidence="2 3" key="1">
    <citation type="journal article" date="2019" name="Commun. Biol.">
        <title>The bagworm genome reveals a unique fibroin gene that provides high tensile strength.</title>
        <authorList>
            <person name="Kono N."/>
            <person name="Nakamura H."/>
            <person name="Ohtoshi R."/>
            <person name="Tomita M."/>
            <person name="Numata K."/>
            <person name="Arakawa K."/>
        </authorList>
    </citation>
    <scope>NUCLEOTIDE SEQUENCE [LARGE SCALE GENOMIC DNA]</scope>
</reference>
<dbReference type="Proteomes" id="UP000299102">
    <property type="component" value="Unassembled WGS sequence"/>
</dbReference>
<feature type="signal peptide" evidence="1">
    <location>
        <begin position="1"/>
        <end position="19"/>
    </location>
</feature>
<evidence type="ECO:0000313" key="2">
    <source>
        <dbReference type="EMBL" id="GBP22104.1"/>
    </source>
</evidence>
<protein>
    <submittedName>
        <fullName evidence="2">Uncharacterized protein</fullName>
    </submittedName>
</protein>
<keyword evidence="3" id="KW-1185">Reference proteome</keyword>
<dbReference type="EMBL" id="BGZK01000136">
    <property type="protein sequence ID" value="GBP22104.1"/>
    <property type="molecule type" value="Genomic_DNA"/>
</dbReference>
<gene>
    <name evidence="2" type="ORF">EVAR_94144_1</name>
</gene>
<feature type="chain" id="PRO_5020032139" evidence="1">
    <location>
        <begin position="20"/>
        <end position="212"/>
    </location>
</feature>
<name>A0A4C1U850_EUMVA</name>
<comment type="caution">
    <text evidence="2">The sequence shown here is derived from an EMBL/GenBank/DDBJ whole genome shotgun (WGS) entry which is preliminary data.</text>
</comment>
<evidence type="ECO:0000313" key="3">
    <source>
        <dbReference type="Proteomes" id="UP000299102"/>
    </source>
</evidence>
<proteinExistence type="predicted"/>
<evidence type="ECO:0000256" key="1">
    <source>
        <dbReference type="SAM" id="SignalP"/>
    </source>
</evidence>